<reference evidence="3" key="2">
    <citation type="submission" date="2021-05" db="UniProtKB">
        <authorList>
            <consortium name="EnsemblPlants"/>
        </authorList>
    </citation>
    <scope>IDENTIFICATION</scope>
    <source>
        <strain evidence="3">subsp. malaccensis</strain>
    </source>
</reference>
<dbReference type="Proteomes" id="UP000012960">
    <property type="component" value="Unplaced"/>
</dbReference>
<reference evidence="2" key="1">
    <citation type="submission" date="2021-03" db="EMBL/GenBank/DDBJ databases">
        <authorList>
            <consortium name="Genoscope - CEA"/>
            <person name="William W."/>
        </authorList>
    </citation>
    <scope>NUCLEOTIDE SEQUENCE</scope>
    <source>
        <strain evidence="2">Doubled-haploid Pahang</strain>
    </source>
</reference>
<dbReference type="Gramene" id="Ma05_t28760.1">
    <property type="protein sequence ID" value="Ma05_p28760.1"/>
    <property type="gene ID" value="Ma05_g28760"/>
</dbReference>
<dbReference type="KEGG" id="mus:103986338"/>
<dbReference type="InterPro" id="IPR036249">
    <property type="entry name" value="Thioredoxin-like_sf"/>
</dbReference>
<dbReference type="EMBL" id="HG996470">
    <property type="protein sequence ID" value="CAG1840242.1"/>
    <property type="molecule type" value="Genomic_DNA"/>
</dbReference>
<evidence type="ECO:0000313" key="4">
    <source>
        <dbReference type="Proteomes" id="UP000012960"/>
    </source>
</evidence>
<accession>A0A804J9N3</accession>
<dbReference type="Pfam" id="PF00085">
    <property type="entry name" value="Thioredoxin"/>
    <property type="match status" value="1"/>
</dbReference>
<gene>
    <name evidence="2" type="ORF">GSMUA_280690.1</name>
</gene>
<dbReference type="PANTHER" id="PTHR10438">
    <property type="entry name" value="THIOREDOXIN"/>
    <property type="match status" value="1"/>
</dbReference>
<dbReference type="CDD" id="cd02947">
    <property type="entry name" value="TRX_family"/>
    <property type="match status" value="1"/>
</dbReference>
<dbReference type="PROSITE" id="PS51352">
    <property type="entry name" value="THIOREDOXIN_2"/>
    <property type="match status" value="1"/>
</dbReference>
<dbReference type="SUPFAM" id="SSF52833">
    <property type="entry name" value="Thioredoxin-like"/>
    <property type="match status" value="1"/>
</dbReference>
<dbReference type="OrthoDB" id="10263751at2759"/>
<dbReference type="OMA" id="INSQRTW"/>
<evidence type="ECO:0000313" key="2">
    <source>
        <dbReference type="EMBL" id="CAG1840242.1"/>
    </source>
</evidence>
<keyword evidence="4" id="KW-1185">Reference proteome</keyword>
<dbReference type="InterPro" id="IPR050620">
    <property type="entry name" value="Thioredoxin_H-type-like"/>
</dbReference>
<evidence type="ECO:0000259" key="1">
    <source>
        <dbReference type="PROSITE" id="PS51352"/>
    </source>
</evidence>
<dbReference type="Gene3D" id="3.40.30.10">
    <property type="entry name" value="Glutaredoxin"/>
    <property type="match status" value="1"/>
</dbReference>
<organism evidence="3 4">
    <name type="scientific">Musa acuminata subsp. malaccensis</name>
    <name type="common">Wild banana</name>
    <name type="synonym">Musa malaccensis</name>
    <dbReference type="NCBI Taxonomy" id="214687"/>
    <lineage>
        <taxon>Eukaryota</taxon>
        <taxon>Viridiplantae</taxon>
        <taxon>Streptophyta</taxon>
        <taxon>Embryophyta</taxon>
        <taxon>Tracheophyta</taxon>
        <taxon>Spermatophyta</taxon>
        <taxon>Magnoliopsida</taxon>
        <taxon>Liliopsida</taxon>
        <taxon>Zingiberales</taxon>
        <taxon>Musaceae</taxon>
        <taxon>Musa</taxon>
    </lineage>
</organism>
<name>A0A804J9N3_MUSAM</name>
<feature type="domain" description="Thioredoxin" evidence="1">
    <location>
        <begin position="1"/>
        <end position="120"/>
    </location>
</feature>
<evidence type="ECO:0000313" key="3">
    <source>
        <dbReference type="EnsemblPlants" id="Ma05_p28760.1"/>
    </source>
</evidence>
<dbReference type="PANTHER" id="PTHR10438:SF242">
    <property type="entry name" value="THIOREDOXIN-LIKE PROTEIN CXXS1"/>
    <property type="match status" value="1"/>
</dbReference>
<dbReference type="AlphaFoldDB" id="A0A804J9N3"/>
<dbReference type="InterPro" id="IPR013766">
    <property type="entry name" value="Thioredoxin_domain"/>
</dbReference>
<proteinExistence type="predicted"/>
<dbReference type="FunCoup" id="A0A804J9N3">
    <property type="interactions" value="58"/>
</dbReference>
<protein>
    <submittedName>
        <fullName evidence="2">(wild Malaysian banana) hypothetical protein</fullName>
    </submittedName>
</protein>
<dbReference type="EnsemblPlants" id="Ma05_t28760.1">
    <property type="protein sequence ID" value="Ma05_p28760.1"/>
    <property type="gene ID" value="Ma05_g28760"/>
</dbReference>
<sequence length="129" mass="14233">MAAAEQPQEVKSKVAKVDSEESWDLFTTQADDRGCPVFVHFGASWCVPSLAMNTCFEELANSHQDILFLLVDVDEAKGVASRMEVKAMPTFVLMKHGTVLSKMVGANPEEMRKMVQCYVQSICPATTSE</sequence>